<evidence type="ECO:0000256" key="1">
    <source>
        <dbReference type="SAM" id="Phobius"/>
    </source>
</evidence>
<sequence length="74" mass="7618">MNRREKVLGGVMIVGVLLVWGAMAFYSVSLLLSVLGVSGGLVIGISVATTLAFEVLAIAVMRAVAAAGWGGRDR</sequence>
<dbReference type="AlphaFoldDB" id="L7LQH0"/>
<protein>
    <submittedName>
        <fullName evidence="2">Uncharacterized protein</fullName>
    </submittedName>
</protein>
<feature type="transmembrane region" description="Helical" evidence="1">
    <location>
        <begin position="41"/>
        <end position="65"/>
    </location>
</feature>
<comment type="caution">
    <text evidence="2">The sequence shown here is derived from an EMBL/GenBank/DDBJ whole genome shotgun (WGS) entry which is preliminary data.</text>
</comment>
<feature type="transmembrane region" description="Helical" evidence="1">
    <location>
        <begin position="7"/>
        <end position="35"/>
    </location>
</feature>
<dbReference type="Proteomes" id="UP000035083">
    <property type="component" value="Unassembled WGS sequence"/>
</dbReference>
<organism evidence="2 3">
    <name type="scientific">Gordonia sihwensis NBRC 108236</name>
    <dbReference type="NCBI Taxonomy" id="1223544"/>
    <lineage>
        <taxon>Bacteria</taxon>
        <taxon>Bacillati</taxon>
        <taxon>Actinomycetota</taxon>
        <taxon>Actinomycetes</taxon>
        <taxon>Mycobacteriales</taxon>
        <taxon>Gordoniaceae</taxon>
        <taxon>Gordonia</taxon>
    </lineage>
</organism>
<keyword evidence="3" id="KW-1185">Reference proteome</keyword>
<evidence type="ECO:0000313" key="2">
    <source>
        <dbReference type="EMBL" id="GAC62338.1"/>
    </source>
</evidence>
<proteinExistence type="predicted"/>
<dbReference type="RefSeq" id="WP_006897744.1">
    <property type="nucleotide sequence ID" value="NZ_BANU01000033.1"/>
</dbReference>
<accession>L7LQH0</accession>
<keyword evidence="1" id="KW-0472">Membrane</keyword>
<keyword evidence="1" id="KW-0812">Transmembrane</keyword>
<gene>
    <name evidence="2" type="ORF">GSI01S_33_00240</name>
</gene>
<name>L7LQH0_9ACTN</name>
<keyword evidence="1" id="KW-1133">Transmembrane helix</keyword>
<dbReference type="EMBL" id="BANU01000033">
    <property type="protein sequence ID" value="GAC62338.1"/>
    <property type="molecule type" value="Genomic_DNA"/>
</dbReference>
<reference evidence="2 3" key="1">
    <citation type="submission" date="2012-12" db="EMBL/GenBank/DDBJ databases">
        <title>Whole genome shotgun sequence of Gordonia sihwensis NBRC 108236.</title>
        <authorList>
            <person name="Yoshida I."/>
            <person name="Hosoyama A."/>
            <person name="Tsuchikane K."/>
            <person name="Ando Y."/>
            <person name="Baba S."/>
            <person name="Ohji S."/>
            <person name="Hamada M."/>
            <person name="Tamura T."/>
            <person name="Yamazoe A."/>
            <person name="Yamazaki S."/>
            <person name="Fujita N."/>
        </authorList>
    </citation>
    <scope>NUCLEOTIDE SEQUENCE [LARGE SCALE GENOMIC DNA]</scope>
    <source>
        <strain evidence="2 3">NBRC 108236</strain>
    </source>
</reference>
<evidence type="ECO:0000313" key="3">
    <source>
        <dbReference type="Proteomes" id="UP000035083"/>
    </source>
</evidence>